<feature type="domain" description="Nephrocystin 3-like N-terminal" evidence="4">
    <location>
        <begin position="475"/>
        <end position="637"/>
    </location>
</feature>
<dbReference type="SUPFAM" id="SSF52540">
    <property type="entry name" value="P-loop containing nucleoside triphosphate hydrolases"/>
    <property type="match status" value="1"/>
</dbReference>
<dbReference type="SUPFAM" id="SSF50978">
    <property type="entry name" value="WD40 repeat-like"/>
    <property type="match status" value="1"/>
</dbReference>
<evidence type="ECO:0000256" key="2">
    <source>
        <dbReference type="SAM" id="MobiDB-lite"/>
    </source>
</evidence>
<feature type="compositionally biased region" description="Polar residues" evidence="2">
    <location>
        <begin position="132"/>
        <end position="150"/>
    </location>
</feature>
<feature type="region of interest" description="Disordered" evidence="2">
    <location>
        <begin position="1671"/>
        <end position="1693"/>
    </location>
</feature>
<organism evidence="5 6">
    <name type="scientific">Paraphoma chrysanthemicola</name>
    <dbReference type="NCBI Taxonomy" id="798071"/>
    <lineage>
        <taxon>Eukaryota</taxon>
        <taxon>Fungi</taxon>
        <taxon>Dikarya</taxon>
        <taxon>Ascomycota</taxon>
        <taxon>Pezizomycotina</taxon>
        <taxon>Dothideomycetes</taxon>
        <taxon>Pleosporomycetidae</taxon>
        <taxon>Pleosporales</taxon>
        <taxon>Pleosporineae</taxon>
        <taxon>Phaeosphaeriaceae</taxon>
        <taxon>Paraphoma</taxon>
    </lineage>
</organism>
<dbReference type="Pfam" id="PF22939">
    <property type="entry name" value="WHD_GPIID"/>
    <property type="match status" value="1"/>
</dbReference>
<dbReference type="PANTHER" id="PTHR10039:SF16">
    <property type="entry name" value="GPI INOSITOL-DEACYLASE"/>
    <property type="match status" value="1"/>
</dbReference>
<feature type="compositionally biased region" description="Low complexity" evidence="2">
    <location>
        <begin position="1678"/>
        <end position="1689"/>
    </location>
</feature>
<evidence type="ECO:0000259" key="4">
    <source>
        <dbReference type="Pfam" id="PF24883"/>
    </source>
</evidence>
<keyword evidence="6" id="KW-1185">Reference proteome</keyword>
<dbReference type="Proteomes" id="UP000813461">
    <property type="component" value="Unassembled WGS sequence"/>
</dbReference>
<reference evidence="5" key="1">
    <citation type="journal article" date="2021" name="Nat. Commun.">
        <title>Genetic determinants of endophytism in the Arabidopsis root mycobiome.</title>
        <authorList>
            <person name="Mesny F."/>
            <person name="Miyauchi S."/>
            <person name="Thiergart T."/>
            <person name="Pickel B."/>
            <person name="Atanasova L."/>
            <person name="Karlsson M."/>
            <person name="Huettel B."/>
            <person name="Barry K.W."/>
            <person name="Haridas S."/>
            <person name="Chen C."/>
            <person name="Bauer D."/>
            <person name="Andreopoulos W."/>
            <person name="Pangilinan J."/>
            <person name="LaButti K."/>
            <person name="Riley R."/>
            <person name="Lipzen A."/>
            <person name="Clum A."/>
            <person name="Drula E."/>
            <person name="Henrissat B."/>
            <person name="Kohler A."/>
            <person name="Grigoriev I.V."/>
            <person name="Martin F.M."/>
            <person name="Hacquard S."/>
        </authorList>
    </citation>
    <scope>NUCLEOTIDE SEQUENCE</scope>
    <source>
        <strain evidence="5">MPI-SDFR-AT-0120</strain>
    </source>
</reference>
<feature type="domain" description="GPI inositol-deacylase winged helix" evidence="3">
    <location>
        <begin position="747"/>
        <end position="820"/>
    </location>
</feature>
<dbReference type="OrthoDB" id="194358at2759"/>
<dbReference type="Pfam" id="PF24883">
    <property type="entry name" value="NPHP3_N"/>
    <property type="match status" value="1"/>
</dbReference>
<dbReference type="InterPro" id="IPR054471">
    <property type="entry name" value="GPIID_WHD"/>
</dbReference>
<dbReference type="PANTHER" id="PTHR10039">
    <property type="entry name" value="AMELOGENIN"/>
    <property type="match status" value="1"/>
</dbReference>
<feature type="compositionally biased region" description="Basic residues" evidence="2">
    <location>
        <begin position="1"/>
        <end position="12"/>
    </location>
</feature>
<protein>
    <recommendedName>
        <fullName evidence="7">GPI inositol-deacylase</fullName>
    </recommendedName>
</protein>
<keyword evidence="1" id="KW-0677">Repeat</keyword>
<accession>A0A8K0VV59</accession>
<dbReference type="Gene3D" id="3.40.50.300">
    <property type="entry name" value="P-loop containing nucleotide triphosphate hydrolases"/>
    <property type="match status" value="1"/>
</dbReference>
<comment type="caution">
    <text evidence="5">The sequence shown here is derived from an EMBL/GenBank/DDBJ whole genome shotgun (WGS) entry which is preliminary data.</text>
</comment>
<evidence type="ECO:0000259" key="3">
    <source>
        <dbReference type="Pfam" id="PF22939"/>
    </source>
</evidence>
<dbReference type="InterPro" id="IPR001680">
    <property type="entry name" value="WD40_rpt"/>
</dbReference>
<evidence type="ECO:0008006" key="7">
    <source>
        <dbReference type="Google" id="ProtNLM"/>
    </source>
</evidence>
<dbReference type="InterPro" id="IPR056884">
    <property type="entry name" value="NPHP3-like_N"/>
</dbReference>
<dbReference type="InterPro" id="IPR027417">
    <property type="entry name" value="P-loop_NTPase"/>
</dbReference>
<name>A0A8K0VV59_9PLEO</name>
<evidence type="ECO:0000313" key="5">
    <source>
        <dbReference type="EMBL" id="KAH7077306.1"/>
    </source>
</evidence>
<dbReference type="Gene3D" id="2.130.10.10">
    <property type="entry name" value="YVTN repeat-like/Quinoprotein amine dehydrogenase"/>
    <property type="match status" value="3"/>
</dbReference>
<feature type="compositionally biased region" description="Polar residues" evidence="2">
    <location>
        <begin position="32"/>
        <end position="43"/>
    </location>
</feature>
<sequence length="1750" mass="196887">MDRLRKRFSSKSKGRDQNGKPAKSTAPRPQQLDDQVNDLSIQENEYEKDNRVPDTVAGAQQALSGRLSPGQHEDTEIRQKSSGSTSPGFSDEDYFQSSAVVTSGRPSDAERRRSSTLSVPPTSVGYERRRSSNQSTPSNFVSVNSGNRARSNSEHRRMNPLGLTVIHEPERGHSLDIVLVHGLGGSSHSTWSKDHDPAYFWPHLWLPTEPAIDSARILSFGYDADWKSTGSKTVLNITDFAKELLFAMKFTKDENRNLEDLGLGDVPIIFIVHSMGGLVVKKAYILGQTDDEYSDMVKSVNAIIFLSTPHRGSNLAELLNRILSASVLRYSPKQYITDLQKNSPALEEINEQFRKFAPKLHIVSFYETLETTIGPKKVRILEKESAILGYPGEISRAMNADHHDVCKFYSPRDVNYISMRDVLKTLVDRVRVVGMGFRRSSSASSDASEAVETLLSVHDRPDDDYNFFYDQRMSGTCGWILHERAFQDWLEDTAHSSVLWLHALPASGKSVLSSFIINHVKMQGQICQYYYFRFGEQAKRTINGCLRSIAFQLSQDIPQFRRRMRDLAEDGLRLEKTDARTVWKRLFVTPLLTLRQNITLYWIIDALDEADSPQLLLDLLEDLRGSKVSIKVLVTSRNTAGLSLGFDQLSELVPTDILPLLSKSQQDVGAYVQSRMLLPRWDNAFKQEISAIILQRAEGNFLWVHLALKDILKRHTSEAVRQALENMPAGMEAMYHRMAVEVAKDLGSTDKELARRILTWAMYSRRALTLRELEEALRPSFGRILDVRNTISATCGLFVVVDVSEHVTMIHQTARDYLTHTQALDLFIDAQRVHIDLFSHCMTCLMDTNVRGKLTQTNSELKRDFIQYAATSWSYHLGLIKQISPAAVTMLVQFLRGPHVLTWIRILASLRHLKVLVYASRTLTELLSSKRKARFDVALDDNQKDLLRLWAVDFVKLVGKFGPTLSYDPASIHNFIPEFCPQTSMVHRQFTKQKSFRFISVSGITNDEWDDSIAHMSDRKYQLSKILCSRGHVAAIAIDHRAKGVTLIWSSTNFEKRLSLPQEEYITASCFDATGTRYLSCGVSHTKLWEIPSGRLILTAASPVDTTVLGVAFSEDRTRILAASEDKSIHVLSLESLQPEWQLLNSLDESDVTGLGHANSPCAMVFNADSTQIAVAYRGFPLSVWSVEDRRLIGRCSRQVEGRGINETIWAGVDTVSWNTRSGHLLGKYSDGCVFKWDPYERTSDELRTPASLVHCSPDGLSFATCDNSGVIRLFNFQSFALLYQLRCDAPPRAFAFSPDSRRFYEIREGVCTAWEPPALTDLQETGDQSEELWETQSDISTLIDAVQTVEQEDRVTSLAVASDGKYFCAGDEVGEIHLFDAAGNKVLKIWSSPRFMIIEMLAFDQSGKRLAFAELGGDVSVKQLSPPSGTSDLKKWTVQSLLQVRTTPQMGVARQLLFSPDGRLLLVVRQYAVQVWSLETGKMTCQYQQEEEVRQHWICEPENATSLLVFDQHGVKRMLWETLTAGPLLRIEEENIELETNFTKPNPQSVESPVQASSIATPLSDPTYQSINAYLAQDQSHIIVERTTTQGSTIYTLFKVADLPTIPWPTTHEQQAPHAALITNKTNTRTIPASIAKCIEVSLGLLTRDVFVFLDQDFWLCTWKIDTPAPHEPAHPPASTTTRSASRSARGDTDKAGIVRKHFMLPRHWLNKETLPLLHLTEAGRLFCPKGAEVAVIGTQLGTRMGSTW</sequence>
<gene>
    <name evidence="5" type="ORF">FB567DRAFT_147720</name>
</gene>
<dbReference type="SMART" id="SM00320">
    <property type="entry name" value="WD40"/>
    <property type="match status" value="5"/>
</dbReference>
<dbReference type="InterPro" id="IPR036322">
    <property type="entry name" value="WD40_repeat_dom_sf"/>
</dbReference>
<dbReference type="InterPro" id="IPR015943">
    <property type="entry name" value="WD40/YVTN_repeat-like_dom_sf"/>
</dbReference>
<proteinExistence type="predicted"/>
<dbReference type="Gene3D" id="3.40.50.1820">
    <property type="entry name" value="alpha/beta hydrolase"/>
    <property type="match status" value="1"/>
</dbReference>
<dbReference type="EMBL" id="JAGMVJ010000018">
    <property type="protein sequence ID" value="KAH7077306.1"/>
    <property type="molecule type" value="Genomic_DNA"/>
</dbReference>
<feature type="region of interest" description="Disordered" evidence="2">
    <location>
        <begin position="1"/>
        <end position="155"/>
    </location>
</feature>
<dbReference type="SUPFAM" id="SSF53474">
    <property type="entry name" value="alpha/beta-Hydrolases"/>
    <property type="match status" value="1"/>
</dbReference>
<evidence type="ECO:0000313" key="6">
    <source>
        <dbReference type="Proteomes" id="UP000813461"/>
    </source>
</evidence>
<dbReference type="InterPro" id="IPR029058">
    <property type="entry name" value="AB_hydrolase_fold"/>
</dbReference>
<feature type="compositionally biased region" description="Polar residues" evidence="2">
    <location>
        <begin position="95"/>
        <end position="105"/>
    </location>
</feature>
<evidence type="ECO:0000256" key="1">
    <source>
        <dbReference type="ARBA" id="ARBA00022737"/>
    </source>
</evidence>